<keyword evidence="3" id="KW-0732">Signal</keyword>
<keyword evidence="5" id="KW-1185">Reference proteome</keyword>
<feature type="transmembrane region" description="Helical" evidence="2">
    <location>
        <begin position="586"/>
        <end position="605"/>
    </location>
</feature>
<reference evidence="4 5" key="1">
    <citation type="submission" date="2020-04" db="EMBL/GenBank/DDBJ databases">
        <title>CFH 90308 Microbacterium sp.</title>
        <authorList>
            <person name="Nie G."/>
            <person name="Ming H."/>
            <person name="Xia T."/>
        </authorList>
    </citation>
    <scope>NUCLEOTIDE SEQUENCE [LARGE SCALE GENOMIC DNA]</scope>
    <source>
        <strain evidence="4 5">CFH 90308</strain>
    </source>
</reference>
<feature type="compositionally biased region" description="Pro residues" evidence="1">
    <location>
        <begin position="53"/>
        <end position="63"/>
    </location>
</feature>
<dbReference type="NCBIfam" id="NF038134">
    <property type="entry name" value="choice_anch_M"/>
    <property type="match status" value="2"/>
</dbReference>
<feature type="signal peptide" evidence="3">
    <location>
        <begin position="1"/>
        <end position="27"/>
    </location>
</feature>
<evidence type="ECO:0000313" key="4">
    <source>
        <dbReference type="EMBL" id="NLP82770.1"/>
    </source>
</evidence>
<feature type="region of interest" description="Disordered" evidence="1">
    <location>
        <begin position="36"/>
        <end position="90"/>
    </location>
</feature>
<evidence type="ECO:0000256" key="3">
    <source>
        <dbReference type="SAM" id="SignalP"/>
    </source>
</evidence>
<dbReference type="InterPro" id="IPR022435">
    <property type="entry name" value="Surface-anchored_actinobac"/>
</dbReference>
<dbReference type="RefSeq" id="WP_168911248.1">
    <property type="nucleotide sequence ID" value="NZ_JABACI010000001.1"/>
</dbReference>
<evidence type="ECO:0000256" key="2">
    <source>
        <dbReference type="SAM" id="Phobius"/>
    </source>
</evidence>
<keyword evidence="2" id="KW-0472">Membrane</keyword>
<accession>A0ABX1K9G1</accession>
<comment type="caution">
    <text evidence="4">The sequence shown here is derived from an EMBL/GenBank/DDBJ whole genome shotgun (WGS) entry which is preliminary data.</text>
</comment>
<dbReference type="NCBIfam" id="TIGR03769">
    <property type="entry name" value="P_ac_wall_RPT"/>
    <property type="match status" value="2"/>
</dbReference>
<evidence type="ECO:0000313" key="5">
    <source>
        <dbReference type="Proteomes" id="UP001429745"/>
    </source>
</evidence>
<proteinExistence type="predicted"/>
<dbReference type="Proteomes" id="UP001429745">
    <property type="component" value="Unassembled WGS sequence"/>
</dbReference>
<dbReference type="NCBIfam" id="TIGR03773">
    <property type="entry name" value="anch_rpt_wall"/>
    <property type="match status" value="1"/>
</dbReference>
<protein>
    <recommendedName>
        <fullName evidence="6">ABC transporter-associated repeat protein</fullName>
    </recommendedName>
</protein>
<feature type="chain" id="PRO_5046993805" description="ABC transporter-associated repeat protein" evidence="3">
    <location>
        <begin position="28"/>
        <end position="617"/>
    </location>
</feature>
<organism evidence="4 5">
    <name type="scientific">Microbacterium salsuginis</name>
    <dbReference type="NCBI Taxonomy" id="2722803"/>
    <lineage>
        <taxon>Bacteria</taxon>
        <taxon>Bacillati</taxon>
        <taxon>Actinomycetota</taxon>
        <taxon>Actinomycetes</taxon>
        <taxon>Micrococcales</taxon>
        <taxon>Microbacteriaceae</taxon>
        <taxon>Microbacterium</taxon>
    </lineage>
</organism>
<name>A0ABX1K9G1_9MICO</name>
<sequence length="617" mass="63113">MPLPSRHGRRLFAVSSALIVGALTCGAAALGVPLTPEPTPTLTPESTHTPVPTHTPTPTPEPTATPTREPTATPTPSPTPAPGQWDVRNGTINDHGAVVLNDGHVDVAATLEADRLVSRIKDTTESSDPVWRDPGDTVLQILPHATATVPTGAAWDFLGPAGSSFFQVSQTQQEGLLWPGWSTESIPSGATSGGVAWSLADIEGPGEFALYESDSFGQPRVLLNSRDGVSSADAFTIPKNTHAHGSWAFSAEGVYCLAMQRAAQLSDGRAASESFVLTVAVGTVDVVDLDPVACADSVEPDPGTVPSPPPPVDGTPGAVAPPVQEVAATQCTAAATILSAGHIDYASRLVDGRLQSLIGDDTSGSKVYREPAGTVLWLKPSARVALPAGFGQIGAPGQTVWQVPQTQNAELIWLGWNTESLNAGNARGPVRWTIDAVNGPGAVKVYLSGSFGGVQQMVFDGGGTYGIPLGVHAHANWAFTAEGVYRITSTQTMTLADGSVSSDTETMTIVVGDVDPRSATGGVCGAPAVLALTDDDSGQLQSAVQSPVGLAAWAVDPSDSGSGPQADGADPEAVIAASRGAATPTLLGVLGALLLLAAAACGFAWRRALIQPSGRTS</sequence>
<dbReference type="EMBL" id="JABACI010000001">
    <property type="protein sequence ID" value="NLP82770.1"/>
    <property type="molecule type" value="Genomic_DNA"/>
</dbReference>
<dbReference type="InterPro" id="IPR022395">
    <property type="entry name" value="CHP03773_ABC_transptr-like"/>
</dbReference>
<keyword evidence="2" id="KW-0812">Transmembrane</keyword>
<evidence type="ECO:0000256" key="1">
    <source>
        <dbReference type="SAM" id="MobiDB-lite"/>
    </source>
</evidence>
<evidence type="ECO:0008006" key="6">
    <source>
        <dbReference type="Google" id="ProtNLM"/>
    </source>
</evidence>
<gene>
    <name evidence="4" type="ORF">HF576_02825</name>
</gene>
<feature type="compositionally biased region" description="Low complexity" evidence="1">
    <location>
        <begin position="42"/>
        <end position="52"/>
    </location>
</feature>
<keyword evidence="2" id="KW-1133">Transmembrane helix</keyword>